<gene>
    <name evidence="1" type="ORF">S03H2_42097</name>
</gene>
<proteinExistence type="predicted"/>
<reference evidence="1" key="1">
    <citation type="journal article" date="2014" name="Front. Microbiol.">
        <title>High frequency of phylogenetically diverse reductive dehalogenase-homologous genes in deep subseafloor sedimentary metagenomes.</title>
        <authorList>
            <person name="Kawai M."/>
            <person name="Futagami T."/>
            <person name="Toyoda A."/>
            <person name="Takaki Y."/>
            <person name="Nishi S."/>
            <person name="Hori S."/>
            <person name="Arai W."/>
            <person name="Tsubouchi T."/>
            <person name="Morono Y."/>
            <person name="Uchiyama I."/>
            <person name="Ito T."/>
            <person name="Fujiyama A."/>
            <person name="Inagaki F."/>
            <person name="Takami H."/>
        </authorList>
    </citation>
    <scope>NUCLEOTIDE SEQUENCE</scope>
    <source>
        <strain evidence="1">Expedition CK06-06</strain>
    </source>
</reference>
<name>X1J000_9ZZZZ</name>
<sequence length="44" mass="4968">MTSYVDNNEPLRIGIDGMVTPTIRTGVGRYLENMLLELRKSLSI</sequence>
<dbReference type="EMBL" id="BARU01026182">
    <property type="protein sequence ID" value="GAH74830.1"/>
    <property type="molecule type" value="Genomic_DNA"/>
</dbReference>
<dbReference type="AlphaFoldDB" id="X1J000"/>
<organism evidence="1">
    <name type="scientific">marine sediment metagenome</name>
    <dbReference type="NCBI Taxonomy" id="412755"/>
    <lineage>
        <taxon>unclassified sequences</taxon>
        <taxon>metagenomes</taxon>
        <taxon>ecological metagenomes</taxon>
    </lineage>
</organism>
<comment type="caution">
    <text evidence="1">The sequence shown here is derived from an EMBL/GenBank/DDBJ whole genome shotgun (WGS) entry which is preliminary data.</text>
</comment>
<evidence type="ECO:0000313" key="1">
    <source>
        <dbReference type="EMBL" id="GAH74830.1"/>
    </source>
</evidence>
<accession>X1J000</accession>
<protein>
    <submittedName>
        <fullName evidence="1">Uncharacterized protein</fullName>
    </submittedName>
</protein>